<dbReference type="RefSeq" id="WP_058124429.1">
    <property type="nucleotide sequence ID" value="NZ_CYRX01000033.1"/>
</dbReference>
<dbReference type="InterPro" id="IPR002123">
    <property type="entry name" value="Plipid/glycerol_acylTrfase"/>
</dbReference>
<reference evidence="6 7" key="1">
    <citation type="submission" date="2015-09" db="EMBL/GenBank/DDBJ databases">
        <authorList>
            <consortium name="Swine Surveillance"/>
        </authorList>
    </citation>
    <scope>NUCLEOTIDE SEQUENCE [LARGE SCALE GENOMIC DNA]</scope>
    <source>
        <strain evidence="6 7">CECT 5294</strain>
    </source>
</reference>
<evidence type="ECO:0000256" key="2">
    <source>
        <dbReference type="ARBA" id="ARBA00022679"/>
    </source>
</evidence>
<feature type="domain" description="Phospholipid/glycerol acyltransferase" evidence="5">
    <location>
        <begin position="70"/>
        <end position="184"/>
    </location>
</feature>
<evidence type="ECO:0000259" key="5">
    <source>
        <dbReference type="SMART" id="SM00563"/>
    </source>
</evidence>
<protein>
    <submittedName>
        <fullName evidence="6">2-acyl-glycerophospho-ethanolamine acyltransferase</fullName>
    </submittedName>
</protein>
<evidence type="ECO:0000313" key="7">
    <source>
        <dbReference type="Proteomes" id="UP000051298"/>
    </source>
</evidence>
<dbReference type="PANTHER" id="PTHR10434">
    <property type="entry name" value="1-ACYL-SN-GLYCEROL-3-PHOSPHATE ACYLTRANSFERASE"/>
    <property type="match status" value="1"/>
</dbReference>
<dbReference type="GO" id="GO:0006654">
    <property type="term" value="P:phosphatidic acid biosynthetic process"/>
    <property type="evidence" value="ECO:0007669"/>
    <property type="project" value="TreeGrafter"/>
</dbReference>
<keyword evidence="4" id="KW-1133">Transmembrane helix</keyword>
<keyword evidence="3 6" id="KW-0012">Acyltransferase</keyword>
<dbReference type="CDD" id="cd07989">
    <property type="entry name" value="LPLAT_AGPAT-like"/>
    <property type="match status" value="1"/>
</dbReference>
<gene>
    <name evidence="6" type="ORF">THS5294_03119</name>
</gene>
<sequence length="248" mass="27379">MQFLRSLLFNIQMYLAMPVVGILFLPWALVSRRGAHAGCHAYAGYVIWSARWMVGLRCEVRGTPPTQGPVIVAAKHQSFLDILMIYHAIPRGIFIMKNILKYAPVIGQYGLRLGCIPVKRGQRGVAIKKMLDDVASGRQRGGQLIIYPQGTRVAPGVVKPYKIGTAAIYDQMAQPVYPVAANVGVFWPKRGVTRKPGVAVIDFLPPIEPGLSKQDFIKRLEHDIETASDALLDEAGFQRDTGQLDRSA</sequence>
<keyword evidence="4" id="KW-0472">Membrane</keyword>
<dbReference type="GO" id="GO:0003841">
    <property type="term" value="F:1-acylglycerol-3-phosphate O-acyltransferase activity"/>
    <property type="evidence" value="ECO:0007669"/>
    <property type="project" value="TreeGrafter"/>
</dbReference>
<feature type="transmembrane region" description="Helical" evidence="4">
    <location>
        <begin position="7"/>
        <end position="29"/>
    </location>
</feature>
<evidence type="ECO:0000256" key="3">
    <source>
        <dbReference type="ARBA" id="ARBA00023315"/>
    </source>
</evidence>
<dbReference type="Proteomes" id="UP000051298">
    <property type="component" value="Unassembled WGS sequence"/>
</dbReference>
<keyword evidence="4" id="KW-0812">Transmembrane</keyword>
<dbReference type="Pfam" id="PF01553">
    <property type="entry name" value="Acyltransferase"/>
    <property type="match status" value="1"/>
</dbReference>
<dbReference type="EMBL" id="CYRX01000033">
    <property type="protein sequence ID" value="CUH61806.1"/>
    <property type="molecule type" value="Genomic_DNA"/>
</dbReference>
<dbReference type="PANTHER" id="PTHR10434:SF40">
    <property type="entry name" value="1-ACYL-SN-GLYCEROL-3-PHOSPHATE ACYLTRANSFERASE"/>
    <property type="match status" value="1"/>
</dbReference>
<proteinExistence type="predicted"/>
<comment type="pathway">
    <text evidence="1">Lipid metabolism.</text>
</comment>
<organism evidence="6 7">
    <name type="scientific">Thalassobacter stenotrophicus</name>
    <dbReference type="NCBI Taxonomy" id="266809"/>
    <lineage>
        <taxon>Bacteria</taxon>
        <taxon>Pseudomonadati</taxon>
        <taxon>Pseudomonadota</taxon>
        <taxon>Alphaproteobacteria</taxon>
        <taxon>Rhodobacterales</taxon>
        <taxon>Roseobacteraceae</taxon>
        <taxon>Thalassobacter</taxon>
    </lineage>
</organism>
<evidence type="ECO:0000313" key="6">
    <source>
        <dbReference type="EMBL" id="CUH61806.1"/>
    </source>
</evidence>
<evidence type="ECO:0000256" key="4">
    <source>
        <dbReference type="SAM" id="Phobius"/>
    </source>
</evidence>
<dbReference type="SUPFAM" id="SSF69593">
    <property type="entry name" value="Glycerol-3-phosphate (1)-acyltransferase"/>
    <property type="match status" value="1"/>
</dbReference>
<accession>A0A0P1F2J2</accession>
<dbReference type="SMART" id="SM00563">
    <property type="entry name" value="PlsC"/>
    <property type="match status" value="1"/>
</dbReference>
<keyword evidence="2 6" id="KW-0808">Transferase</keyword>
<dbReference type="AlphaFoldDB" id="A0A0P1F2J2"/>
<evidence type="ECO:0000256" key="1">
    <source>
        <dbReference type="ARBA" id="ARBA00005189"/>
    </source>
</evidence>
<name>A0A0P1F2J2_9RHOB</name>